<gene>
    <name evidence="3" type="ORF">BJ085DRAFT_40294</name>
</gene>
<organism evidence="3 4">
    <name type="scientific">Dimargaris cristalligena</name>
    <dbReference type="NCBI Taxonomy" id="215637"/>
    <lineage>
        <taxon>Eukaryota</taxon>
        <taxon>Fungi</taxon>
        <taxon>Fungi incertae sedis</taxon>
        <taxon>Zoopagomycota</taxon>
        <taxon>Kickxellomycotina</taxon>
        <taxon>Dimargaritomycetes</taxon>
        <taxon>Dimargaritales</taxon>
        <taxon>Dimargaritaceae</taxon>
        <taxon>Dimargaris</taxon>
    </lineage>
</organism>
<evidence type="ECO:0000256" key="1">
    <source>
        <dbReference type="ARBA" id="ARBA00006311"/>
    </source>
</evidence>
<dbReference type="InterPro" id="IPR004279">
    <property type="entry name" value="Perilipin"/>
</dbReference>
<dbReference type="STRING" id="215637.A0A4P9ZZ01"/>
<dbReference type="OrthoDB" id="376826at2759"/>
<evidence type="ECO:0008006" key="5">
    <source>
        <dbReference type="Google" id="ProtNLM"/>
    </source>
</evidence>
<dbReference type="EMBL" id="ML002416">
    <property type="protein sequence ID" value="RKP38020.1"/>
    <property type="molecule type" value="Genomic_DNA"/>
</dbReference>
<keyword evidence="4" id="KW-1185">Reference proteome</keyword>
<feature type="region of interest" description="Disordered" evidence="2">
    <location>
        <begin position="1"/>
        <end position="37"/>
    </location>
</feature>
<evidence type="ECO:0000313" key="4">
    <source>
        <dbReference type="Proteomes" id="UP000268162"/>
    </source>
</evidence>
<dbReference type="PANTHER" id="PTHR14024">
    <property type="entry name" value="PERILIPIN"/>
    <property type="match status" value="1"/>
</dbReference>
<reference evidence="4" key="1">
    <citation type="journal article" date="2018" name="Nat. Microbiol.">
        <title>Leveraging single-cell genomics to expand the fungal tree of life.</title>
        <authorList>
            <person name="Ahrendt S.R."/>
            <person name="Quandt C.A."/>
            <person name="Ciobanu D."/>
            <person name="Clum A."/>
            <person name="Salamov A."/>
            <person name="Andreopoulos B."/>
            <person name="Cheng J.F."/>
            <person name="Woyke T."/>
            <person name="Pelin A."/>
            <person name="Henrissat B."/>
            <person name="Reynolds N.K."/>
            <person name="Benny G.L."/>
            <person name="Smith M.E."/>
            <person name="James T.Y."/>
            <person name="Grigoriev I.V."/>
        </authorList>
    </citation>
    <scope>NUCLEOTIDE SEQUENCE [LARGE SCALE GENOMIC DNA]</scope>
    <source>
        <strain evidence="4">RSA 468</strain>
    </source>
</reference>
<feature type="compositionally biased region" description="Polar residues" evidence="2">
    <location>
        <begin position="19"/>
        <end position="37"/>
    </location>
</feature>
<sequence length="377" mass="40958">MSSTHSDSETPAAVPDVTPASSSPQPTDPATTSSDTISPSNFVTRLFHLPLVHDTVTHVYATATDPTARYARLTNPLVGYTATLLHRAQDLSEPYVERLQGPLGTLDSFGCQSLDLLESRFPILTKPTDEVLECGKQTYQVYYDSVSRNVTRPFTCASAQAQDRMAQVVSKVDTALDTWLPEKNGEETPAETIPTTDALAIGRKVRRRLSTRLTAQPPLELVSSVLQASQQNLEQFNARLQDYVSKTRTTTTDYLASHNNLHSLSERALAEVERVSTILSSQVERLPQPVQGPVRTAIDHAADRYALIKAEVAKPDVPVVERAGNLLKITTAGVPVVDQVVTVLLKYTSNPTSPASSPPPGSPARQPVQTETPIEAL</sequence>
<name>A0A4P9ZZ01_9FUNG</name>
<feature type="region of interest" description="Disordered" evidence="2">
    <location>
        <begin position="349"/>
        <end position="377"/>
    </location>
</feature>
<dbReference type="PANTHER" id="PTHR14024:SF49">
    <property type="entry name" value="LIPID STORAGE DROPLETS SURFACE-BINDING PROTEIN 1"/>
    <property type="match status" value="1"/>
</dbReference>
<dbReference type="GO" id="GO:0005811">
    <property type="term" value="C:lipid droplet"/>
    <property type="evidence" value="ECO:0007669"/>
    <property type="project" value="TreeGrafter"/>
</dbReference>
<dbReference type="Proteomes" id="UP000268162">
    <property type="component" value="Unassembled WGS sequence"/>
</dbReference>
<proteinExistence type="inferred from homology"/>
<dbReference type="GO" id="GO:0005829">
    <property type="term" value="C:cytosol"/>
    <property type="evidence" value="ECO:0007669"/>
    <property type="project" value="TreeGrafter"/>
</dbReference>
<dbReference type="GO" id="GO:0010890">
    <property type="term" value="P:positive regulation of triglyceride storage"/>
    <property type="evidence" value="ECO:0007669"/>
    <property type="project" value="TreeGrafter"/>
</dbReference>
<evidence type="ECO:0000313" key="3">
    <source>
        <dbReference type="EMBL" id="RKP38020.1"/>
    </source>
</evidence>
<dbReference type="Pfam" id="PF03036">
    <property type="entry name" value="Perilipin"/>
    <property type="match status" value="1"/>
</dbReference>
<feature type="compositionally biased region" description="Polar residues" evidence="2">
    <location>
        <begin position="367"/>
        <end position="377"/>
    </location>
</feature>
<protein>
    <recommendedName>
        <fullName evidence="5">Lipid droplet-associated perilipin protein</fullName>
    </recommendedName>
</protein>
<comment type="similarity">
    <text evidence="1">Belongs to the perilipin family.</text>
</comment>
<dbReference type="GO" id="GO:0019915">
    <property type="term" value="P:lipid storage"/>
    <property type="evidence" value="ECO:0007669"/>
    <property type="project" value="TreeGrafter"/>
</dbReference>
<evidence type="ECO:0000256" key="2">
    <source>
        <dbReference type="SAM" id="MobiDB-lite"/>
    </source>
</evidence>
<accession>A0A4P9ZZ01</accession>
<dbReference type="AlphaFoldDB" id="A0A4P9ZZ01"/>